<evidence type="ECO:0000256" key="4">
    <source>
        <dbReference type="ARBA" id="ARBA00022884"/>
    </source>
</evidence>
<evidence type="ECO:0000256" key="8">
    <source>
        <dbReference type="SAM" id="MobiDB-lite"/>
    </source>
</evidence>
<accession>A0AAD8P7W4</accession>
<dbReference type="PROSITE" id="PS51644">
    <property type="entry name" value="HTH_OST"/>
    <property type="match status" value="1"/>
</dbReference>
<feature type="domain" description="C3H1-type" evidence="10">
    <location>
        <begin position="368"/>
        <end position="395"/>
    </location>
</feature>
<dbReference type="PANTHER" id="PTHR24009">
    <property type="entry name" value="RNA-BINDING (RRM/RBD/RNP MOTIFS)"/>
    <property type="match status" value="1"/>
</dbReference>
<sequence>MGIGSWLYTNSNKNLRVKIVHPGGHAELHDRPVLASEIIRRNPRCCVAHPNVFKQPWAIVQPDTMLVPGQKVYVVPVSTVRKLQKMSIKRSGLLGLEDRDGQSFKESSGDDDGDSDTSCCSVEDTDGVCMKPFNGGNESSGSKSCFTCMFSGSRRKAGPVKENGLSNNGDQRNGKTVGSPSKLISTLDYWQPSLHSIVEERSNNISVTEEERNIPNTLEDFCSWAGVKMEAFDPAKVLYNRILETESETITRKVMGYIYLSDHADREMIRLAIGPDSLIKSVIQKAKIYLNLGPKPVPLPPISPTLQPGPLYQSPTPFSPSMSSHHQNMFPDDCRFQNLDHFTGSTDEFADGCYSPDGRFCVRGRRDGNQAKICHYFNKGYCKHGNNCKFFHGQSMFDYNSNEFIDDQAAISPGSLEKLEFEITEILKSRRGNPVSIASLPMIYYERYGRTLQAEGYLTESQRHGKAGYSLTKLLARLKNSIRLIDRPHGQHSVVLADDASRYTESSYDRGYPSPGPIVSGSKQIYLTFPAESTFTEDDVANYFSNFGPVNDVRIPCQQKRMFGFVTFHTSETVQMVLSKGNPHYVCGARVLVKPYREKLKLFDRKYFEKFEAPVCYHSHHMDMDPDLQAKPSRLFGRQVLEEHELATQLEMMRLSQLHLTRGPSYSEYTYDDQNQDQALDDSKFQSPEFTTDLLHQEGANYNDQENETAQDLNLPDSPFACNKGFNKQM</sequence>
<evidence type="ECO:0000313" key="13">
    <source>
        <dbReference type="Proteomes" id="UP001229421"/>
    </source>
</evidence>
<dbReference type="InterPro" id="IPR056276">
    <property type="entry name" value="AtC3H46-like_PABC-like"/>
</dbReference>
<feature type="zinc finger region" description="C3H1-type" evidence="7">
    <location>
        <begin position="368"/>
        <end position="395"/>
    </location>
</feature>
<comment type="caution">
    <text evidence="12">The sequence shown here is derived from an EMBL/GenBank/DDBJ whole genome shotgun (WGS) entry which is preliminary data.</text>
</comment>
<organism evidence="12 13">
    <name type="scientific">Tagetes erecta</name>
    <name type="common">African marigold</name>
    <dbReference type="NCBI Taxonomy" id="13708"/>
    <lineage>
        <taxon>Eukaryota</taxon>
        <taxon>Viridiplantae</taxon>
        <taxon>Streptophyta</taxon>
        <taxon>Embryophyta</taxon>
        <taxon>Tracheophyta</taxon>
        <taxon>Spermatophyta</taxon>
        <taxon>Magnoliopsida</taxon>
        <taxon>eudicotyledons</taxon>
        <taxon>Gunneridae</taxon>
        <taxon>Pentapetalae</taxon>
        <taxon>asterids</taxon>
        <taxon>campanulids</taxon>
        <taxon>Asterales</taxon>
        <taxon>Asteraceae</taxon>
        <taxon>Asteroideae</taxon>
        <taxon>Heliantheae alliance</taxon>
        <taxon>Tageteae</taxon>
        <taxon>Tagetes</taxon>
    </lineage>
</organism>
<dbReference type="SMART" id="SM00360">
    <property type="entry name" value="RRM"/>
    <property type="match status" value="1"/>
</dbReference>
<dbReference type="AlphaFoldDB" id="A0AAD8P7W4"/>
<evidence type="ECO:0000259" key="9">
    <source>
        <dbReference type="PROSITE" id="PS50102"/>
    </source>
</evidence>
<dbReference type="GO" id="GO:0003677">
    <property type="term" value="F:DNA binding"/>
    <property type="evidence" value="ECO:0007669"/>
    <property type="project" value="UniProtKB-KW"/>
</dbReference>
<dbReference type="InterPro" id="IPR000571">
    <property type="entry name" value="Znf_CCCH"/>
</dbReference>
<evidence type="ECO:0000259" key="11">
    <source>
        <dbReference type="PROSITE" id="PS51644"/>
    </source>
</evidence>
<dbReference type="InterPro" id="IPR025605">
    <property type="entry name" value="OST-HTH/LOTUS_dom"/>
</dbReference>
<keyword evidence="1 7" id="KW-0479">Metal-binding</keyword>
<evidence type="ECO:0000256" key="5">
    <source>
        <dbReference type="ARBA" id="ARBA00023125"/>
    </source>
</evidence>
<evidence type="ECO:0000256" key="3">
    <source>
        <dbReference type="ARBA" id="ARBA00022833"/>
    </source>
</evidence>
<dbReference type="InterPro" id="IPR034365">
    <property type="entry name" value="AtC3H46-like_RRM"/>
</dbReference>
<dbReference type="Pfam" id="PF00642">
    <property type="entry name" value="zf-CCCH"/>
    <property type="match status" value="1"/>
</dbReference>
<evidence type="ECO:0000256" key="1">
    <source>
        <dbReference type="ARBA" id="ARBA00022723"/>
    </source>
</evidence>
<dbReference type="FunFam" id="3.30.70.330:FF:000678">
    <property type="entry name" value="zinc finger CCCH domain-containing protein 53-like isoform X2"/>
    <property type="match status" value="1"/>
</dbReference>
<dbReference type="PROSITE" id="PS50102">
    <property type="entry name" value="RRM"/>
    <property type="match status" value="1"/>
</dbReference>
<protein>
    <submittedName>
        <fullName evidence="12">Uncharacterized protein</fullName>
    </submittedName>
</protein>
<keyword evidence="13" id="KW-1185">Reference proteome</keyword>
<dbReference type="PROSITE" id="PS50103">
    <property type="entry name" value="ZF_C3H1"/>
    <property type="match status" value="1"/>
</dbReference>
<evidence type="ECO:0000259" key="10">
    <source>
        <dbReference type="PROSITE" id="PS50103"/>
    </source>
</evidence>
<keyword evidence="2 7" id="KW-0863">Zinc-finger</keyword>
<feature type="region of interest" description="Disordered" evidence="8">
    <location>
        <begin position="99"/>
        <end position="119"/>
    </location>
</feature>
<proteinExistence type="predicted"/>
<keyword evidence="5" id="KW-0238">DNA-binding</keyword>
<dbReference type="GO" id="GO:0003723">
    <property type="term" value="F:RNA binding"/>
    <property type="evidence" value="ECO:0007669"/>
    <property type="project" value="UniProtKB-UniRule"/>
</dbReference>
<keyword evidence="3 7" id="KW-0862">Zinc</keyword>
<dbReference type="CDD" id="cd12458">
    <property type="entry name" value="RRM_AtC3H46_like"/>
    <property type="match status" value="1"/>
</dbReference>
<dbReference type="PANTHER" id="PTHR24009:SF40">
    <property type="entry name" value="C3H1-TYPE DOMAIN-CONTAINING PROTEIN"/>
    <property type="match status" value="1"/>
</dbReference>
<dbReference type="InterPro" id="IPR036855">
    <property type="entry name" value="Znf_CCCH_sf"/>
</dbReference>
<dbReference type="Pfam" id="PF23182">
    <property type="entry name" value="PABC_AtC3H46"/>
    <property type="match status" value="1"/>
</dbReference>
<evidence type="ECO:0000256" key="6">
    <source>
        <dbReference type="PROSITE-ProRule" id="PRU00176"/>
    </source>
</evidence>
<dbReference type="SUPFAM" id="SSF90229">
    <property type="entry name" value="CCCH zinc finger"/>
    <property type="match status" value="1"/>
</dbReference>
<dbReference type="Proteomes" id="UP001229421">
    <property type="component" value="Unassembled WGS sequence"/>
</dbReference>
<evidence type="ECO:0000313" key="12">
    <source>
        <dbReference type="EMBL" id="KAK1435694.1"/>
    </source>
</evidence>
<dbReference type="SMART" id="SM00356">
    <property type="entry name" value="ZnF_C3H1"/>
    <property type="match status" value="1"/>
</dbReference>
<evidence type="ECO:0000256" key="7">
    <source>
        <dbReference type="PROSITE-ProRule" id="PRU00723"/>
    </source>
</evidence>
<evidence type="ECO:0000256" key="2">
    <source>
        <dbReference type="ARBA" id="ARBA00022771"/>
    </source>
</evidence>
<keyword evidence="4 6" id="KW-0694">RNA-binding</keyword>
<dbReference type="Pfam" id="PF14009">
    <property type="entry name" value="PADRE"/>
    <property type="match status" value="1"/>
</dbReference>
<dbReference type="EMBL" id="JAUHHV010000001">
    <property type="protein sequence ID" value="KAK1435694.1"/>
    <property type="molecule type" value="Genomic_DNA"/>
</dbReference>
<dbReference type="SUPFAM" id="SSF54928">
    <property type="entry name" value="RNA-binding domain, RBD"/>
    <property type="match status" value="1"/>
</dbReference>
<dbReference type="InterPro" id="IPR035979">
    <property type="entry name" value="RBD_domain_sf"/>
</dbReference>
<feature type="domain" description="HTH OST-type" evidence="11">
    <location>
        <begin position="415"/>
        <end position="498"/>
    </location>
</feature>
<dbReference type="InterPro" id="IPR000504">
    <property type="entry name" value="RRM_dom"/>
</dbReference>
<dbReference type="Pfam" id="PF00076">
    <property type="entry name" value="RRM_1"/>
    <property type="match status" value="1"/>
</dbReference>
<dbReference type="GO" id="GO:0008270">
    <property type="term" value="F:zinc ion binding"/>
    <property type="evidence" value="ECO:0007669"/>
    <property type="project" value="UniProtKB-KW"/>
</dbReference>
<dbReference type="Gene3D" id="3.30.70.330">
    <property type="match status" value="1"/>
</dbReference>
<feature type="region of interest" description="Disordered" evidence="8">
    <location>
        <begin position="156"/>
        <end position="179"/>
    </location>
</feature>
<name>A0AAD8P7W4_TARER</name>
<dbReference type="InterPro" id="IPR012677">
    <property type="entry name" value="Nucleotide-bd_a/b_plait_sf"/>
</dbReference>
<reference evidence="12" key="1">
    <citation type="journal article" date="2023" name="bioRxiv">
        <title>Improved chromosome-level genome assembly for marigold (Tagetes erecta).</title>
        <authorList>
            <person name="Jiang F."/>
            <person name="Yuan L."/>
            <person name="Wang S."/>
            <person name="Wang H."/>
            <person name="Xu D."/>
            <person name="Wang A."/>
            <person name="Fan W."/>
        </authorList>
    </citation>
    <scope>NUCLEOTIDE SEQUENCE</scope>
    <source>
        <strain evidence="12">WSJ</strain>
        <tissue evidence="12">Leaf</tissue>
    </source>
</reference>
<dbReference type="Gene3D" id="4.10.1000.10">
    <property type="entry name" value="Zinc finger, CCCH-type"/>
    <property type="match status" value="1"/>
</dbReference>
<feature type="compositionally biased region" description="Polar residues" evidence="8">
    <location>
        <begin position="164"/>
        <end position="179"/>
    </location>
</feature>
<feature type="domain" description="RRM" evidence="9">
    <location>
        <begin position="523"/>
        <end position="598"/>
    </location>
</feature>
<gene>
    <name evidence="12" type="ORF">QVD17_01460</name>
</gene>
<dbReference type="InterPro" id="IPR025322">
    <property type="entry name" value="PADRE_dom"/>
</dbReference>